<dbReference type="OMA" id="FMTFNVR"/>
<dbReference type="OrthoDB" id="276515at2759"/>
<dbReference type="SUPFAM" id="SSF56219">
    <property type="entry name" value="DNase I-like"/>
    <property type="match status" value="1"/>
</dbReference>
<dbReference type="InterPro" id="IPR036691">
    <property type="entry name" value="Endo/exonu/phosph_ase_sf"/>
</dbReference>
<dbReference type="InterPro" id="IPR005135">
    <property type="entry name" value="Endo/exonuclease/phosphatase"/>
</dbReference>
<name>A0A163K9I6_ABSGL</name>
<organism evidence="3">
    <name type="scientific">Absidia glauca</name>
    <name type="common">Pin mould</name>
    <dbReference type="NCBI Taxonomy" id="4829"/>
    <lineage>
        <taxon>Eukaryota</taxon>
        <taxon>Fungi</taxon>
        <taxon>Fungi incertae sedis</taxon>
        <taxon>Mucoromycota</taxon>
        <taxon>Mucoromycotina</taxon>
        <taxon>Mucoromycetes</taxon>
        <taxon>Mucorales</taxon>
        <taxon>Cunninghamellaceae</taxon>
        <taxon>Absidia</taxon>
    </lineage>
</organism>
<dbReference type="EMBL" id="LT554584">
    <property type="protein sequence ID" value="SAM06351.1"/>
    <property type="molecule type" value="Genomic_DNA"/>
</dbReference>
<dbReference type="GO" id="GO:0000175">
    <property type="term" value="F:3'-5'-RNA exonuclease activity"/>
    <property type="evidence" value="ECO:0007669"/>
    <property type="project" value="TreeGrafter"/>
</dbReference>
<feature type="transmembrane region" description="Helical" evidence="1">
    <location>
        <begin position="156"/>
        <end position="178"/>
    </location>
</feature>
<dbReference type="STRING" id="4829.A0A163K9I6"/>
<dbReference type="InParanoid" id="A0A163K9I6"/>
<reference evidence="3" key="1">
    <citation type="submission" date="2016-04" db="EMBL/GenBank/DDBJ databases">
        <authorList>
            <person name="Evans L.H."/>
            <person name="Alamgir A."/>
            <person name="Owens N."/>
            <person name="Weber N.D."/>
            <person name="Virtaneva K."/>
            <person name="Barbian K."/>
            <person name="Babar A."/>
            <person name="Rosenke K."/>
        </authorList>
    </citation>
    <scope>NUCLEOTIDE SEQUENCE [LARGE SCALE GENOMIC DNA]</scope>
    <source>
        <strain evidence="3">CBS 101.48</strain>
    </source>
</reference>
<dbReference type="Proteomes" id="UP000078561">
    <property type="component" value="Unassembled WGS sequence"/>
</dbReference>
<protein>
    <recommendedName>
        <fullName evidence="2">Endonuclease/exonuclease/phosphatase domain-containing protein</fullName>
    </recommendedName>
</protein>
<dbReference type="PANTHER" id="PTHR12121">
    <property type="entry name" value="CARBON CATABOLITE REPRESSOR PROTEIN 4"/>
    <property type="match status" value="1"/>
</dbReference>
<dbReference type="AlphaFoldDB" id="A0A163K9I6"/>
<sequence length="535" mass="60142">MRVVTASDQQSASDYAMKGFAIGIAQWAGVGLFASGLLYAFAPWYRRTQTVNKFYIVMCFGLGGGAYKSDRYMVNYERRGRAEMLDAETRKRYDLIYGGKSEQELEEDKKVPTAEPATSSAYGRLSWELKRKGPRSISDYAGRGSKNIKSHVVPPILLAPFLFYFCIPLQCFLIMSSYRCSVLTFNIRHDHGPQASNGILAAPPTSLADLSGELPWSVRKWKVADTLLFYQPDIIGLQEPVYHQVIDLHILVGDDYDWIGVGREDGKEQGEYSAIFYKKDLLTVLDWKTIWLSETPEQVGSKGWGAKHPRTATIARFQSISTPSVTFTVINTHFDHISEEARQASAKLLMDQARQIHLDNNPVILMGDFNSTESDLAYQQLTSEPKDNLTWTHLEALNDHAAQSFARTSGRPVRTTENSISLPTHRVFRRGNFMAQQQQEDTEKAVLFVDTRYGLHTRLNSNNSSGLSGPYGHEATFTSFGEPEEQQNAGRRIDYIMTLGASVNVLAYGVLDNQFDDGCLISDHRPVLSRLVWSI</sequence>
<keyword evidence="1" id="KW-0472">Membrane</keyword>
<keyword evidence="1" id="KW-0812">Transmembrane</keyword>
<proteinExistence type="predicted"/>
<feature type="domain" description="Endonuclease/exonuclease/phosphatase" evidence="2">
    <location>
        <begin position="183"/>
        <end position="524"/>
    </location>
</feature>
<dbReference type="Gene3D" id="3.60.10.10">
    <property type="entry name" value="Endonuclease/exonuclease/phosphatase"/>
    <property type="match status" value="1"/>
</dbReference>
<dbReference type="Pfam" id="PF03372">
    <property type="entry name" value="Exo_endo_phos"/>
    <property type="match status" value="1"/>
</dbReference>
<dbReference type="CDD" id="cd09083">
    <property type="entry name" value="EEP-1"/>
    <property type="match status" value="1"/>
</dbReference>
<evidence type="ECO:0000256" key="1">
    <source>
        <dbReference type="SAM" id="Phobius"/>
    </source>
</evidence>
<dbReference type="InterPro" id="IPR050410">
    <property type="entry name" value="CCR4/nocturin_mRNA_transcr"/>
</dbReference>
<accession>A0A163K9I6</accession>
<gene>
    <name evidence="3" type="primary">ABSGL_12239.1 scaffold 12718</name>
</gene>
<evidence type="ECO:0000259" key="2">
    <source>
        <dbReference type="Pfam" id="PF03372"/>
    </source>
</evidence>
<feature type="transmembrane region" description="Helical" evidence="1">
    <location>
        <begin position="20"/>
        <end position="42"/>
    </location>
</feature>
<evidence type="ECO:0000313" key="4">
    <source>
        <dbReference type="Proteomes" id="UP000078561"/>
    </source>
</evidence>
<dbReference type="PANTHER" id="PTHR12121:SF36">
    <property type="entry name" value="ENDONUCLEASE_EXONUCLEASE_PHOSPHATASE DOMAIN-CONTAINING PROTEIN"/>
    <property type="match status" value="1"/>
</dbReference>
<keyword evidence="1" id="KW-1133">Transmembrane helix</keyword>
<keyword evidence="4" id="KW-1185">Reference proteome</keyword>
<evidence type="ECO:0000313" key="3">
    <source>
        <dbReference type="EMBL" id="SAM06351.1"/>
    </source>
</evidence>